<sequence length="421" mass="46497">MSPPVVDLTLGRRGRGEAAVGEWPLDLLDVPALRATGWRPVPFRHFVVKIHNRCNLACTYCYMYELADQSWRARPRVMSASVVTALTRRVAEHVSKHGLPWIDVVLHGGEPLLAGIEMIERTSAQIRAAVPASCTVRVQIQTNAVLLEEETLARLVRQGIRVGVSLDGAAATNDRRRRFADGRGSYDKVAAALRLLGRPQYREAFAGILCTIDAESDPVRTYEALLEFSPPNVDFLLPHGNWSSPPPHREATFTPGLYAQWLLDLFERWYRAPRRETGIRFFDEIIHLVLGGRSTSESIGLSPVGVIVTDTDGSIEQVDSLRSAYDGAAAAGFDVVRNSFDEVLAHPGVAARQIGSRALAERCRTCPVMKVCGGGHYPHRYRAGAGYRNPSVYCADLKVAIEHIRQVLLDDVQALREANTT</sequence>
<protein>
    <submittedName>
        <fullName evidence="6">FxsB family radical SAM/SPASM domain protein</fullName>
    </submittedName>
</protein>
<feature type="domain" description="Radical SAM core" evidence="5">
    <location>
        <begin position="40"/>
        <end position="280"/>
    </location>
</feature>
<keyword evidence="7" id="KW-1185">Reference proteome</keyword>
<keyword evidence="1" id="KW-0949">S-adenosyl-L-methionine</keyword>
<dbReference type="GO" id="GO:0016491">
    <property type="term" value="F:oxidoreductase activity"/>
    <property type="evidence" value="ECO:0007669"/>
    <property type="project" value="InterPro"/>
</dbReference>
<name>A0A9X1NL04_9ACTN</name>
<evidence type="ECO:0000256" key="2">
    <source>
        <dbReference type="ARBA" id="ARBA00022723"/>
    </source>
</evidence>
<evidence type="ECO:0000256" key="3">
    <source>
        <dbReference type="ARBA" id="ARBA00023004"/>
    </source>
</evidence>
<dbReference type="InterPro" id="IPR058240">
    <property type="entry name" value="rSAM_sf"/>
</dbReference>
<proteinExistence type="predicted"/>
<dbReference type="CDD" id="cd01335">
    <property type="entry name" value="Radical_SAM"/>
    <property type="match status" value="1"/>
</dbReference>
<dbReference type="PROSITE" id="PS51918">
    <property type="entry name" value="RADICAL_SAM"/>
    <property type="match status" value="1"/>
</dbReference>
<dbReference type="PANTHER" id="PTHR43273">
    <property type="entry name" value="ANAEROBIC SULFATASE-MATURATING ENZYME HOMOLOG ASLB-RELATED"/>
    <property type="match status" value="1"/>
</dbReference>
<keyword evidence="2" id="KW-0479">Metal-binding</keyword>
<evidence type="ECO:0000313" key="7">
    <source>
        <dbReference type="Proteomes" id="UP001138997"/>
    </source>
</evidence>
<dbReference type="EMBL" id="JAJOMB010000019">
    <property type="protein sequence ID" value="MCD5315033.1"/>
    <property type="molecule type" value="Genomic_DNA"/>
</dbReference>
<dbReference type="AlphaFoldDB" id="A0A9X1NL04"/>
<dbReference type="InterPro" id="IPR007197">
    <property type="entry name" value="rSAM"/>
</dbReference>
<dbReference type="GO" id="GO:0051536">
    <property type="term" value="F:iron-sulfur cluster binding"/>
    <property type="evidence" value="ECO:0007669"/>
    <property type="project" value="UniProtKB-KW"/>
</dbReference>
<organism evidence="6 7">
    <name type="scientific">Kineosporia babensis</name>
    <dbReference type="NCBI Taxonomy" id="499548"/>
    <lineage>
        <taxon>Bacteria</taxon>
        <taxon>Bacillati</taxon>
        <taxon>Actinomycetota</taxon>
        <taxon>Actinomycetes</taxon>
        <taxon>Kineosporiales</taxon>
        <taxon>Kineosporiaceae</taxon>
        <taxon>Kineosporia</taxon>
    </lineage>
</organism>
<accession>A0A9X1NL04</accession>
<comment type="caution">
    <text evidence="6">The sequence shown here is derived from an EMBL/GenBank/DDBJ whole genome shotgun (WGS) entry which is preliminary data.</text>
</comment>
<dbReference type="SFLD" id="SFLDG01386">
    <property type="entry name" value="main_SPASM_domain-containing"/>
    <property type="match status" value="1"/>
</dbReference>
<keyword evidence="3" id="KW-0408">Iron</keyword>
<dbReference type="NCBIfam" id="TIGR04269">
    <property type="entry name" value="SAM_SPASM_FxsB"/>
    <property type="match status" value="1"/>
</dbReference>
<dbReference type="InterPro" id="IPR023867">
    <property type="entry name" value="Sulphatase_maturase_rSAM"/>
</dbReference>
<dbReference type="SFLD" id="SFLDG01072">
    <property type="entry name" value="dehydrogenase_like"/>
    <property type="match status" value="1"/>
</dbReference>
<dbReference type="Gene3D" id="3.20.20.70">
    <property type="entry name" value="Aldolase class I"/>
    <property type="match status" value="1"/>
</dbReference>
<dbReference type="InterPro" id="IPR026335">
    <property type="entry name" value="rSAM_SPASM_FxsB"/>
</dbReference>
<dbReference type="InterPro" id="IPR013785">
    <property type="entry name" value="Aldolase_TIM"/>
</dbReference>
<keyword evidence="4" id="KW-0411">Iron-sulfur</keyword>
<dbReference type="SFLD" id="SFLDS00029">
    <property type="entry name" value="Radical_SAM"/>
    <property type="match status" value="1"/>
</dbReference>
<gene>
    <name evidence="6" type="ORF">LR394_29425</name>
</gene>
<evidence type="ECO:0000256" key="4">
    <source>
        <dbReference type="ARBA" id="ARBA00023014"/>
    </source>
</evidence>
<evidence type="ECO:0000313" key="6">
    <source>
        <dbReference type="EMBL" id="MCD5315033.1"/>
    </source>
</evidence>
<dbReference type="SFLD" id="SFLDG01067">
    <property type="entry name" value="SPASM/twitch_domain_containing"/>
    <property type="match status" value="1"/>
</dbReference>
<dbReference type="SUPFAM" id="SSF102114">
    <property type="entry name" value="Radical SAM enzymes"/>
    <property type="match status" value="1"/>
</dbReference>
<dbReference type="Pfam" id="PF04055">
    <property type="entry name" value="Radical_SAM"/>
    <property type="match status" value="1"/>
</dbReference>
<dbReference type="PANTHER" id="PTHR43273:SF8">
    <property type="entry name" value="RADICAL SAM DOMAIN PROTEIN"/>
    <property type="match status" value="1"/>
</dbReference>
<evidence type="ECO:0000259" key="5">
    <source>
        <dbReference type="PROSITE" id="PS51918"/>
    </source>
</evidence>
<dbReference type="GO" id="GO:0046872">
    <property type="term" value="F:metal ion binding"/>
    <property type="evidence" value="ECO:0007669"/>
    <property type="project" value="UniProtKB-KW"/>
</dbReference>
<evidence type="ECO:0000256" key="1">
    <source>
        <dbReference type="ARBA" id="ARBA00022691"/>
    </source>
</evidence>
<dbReference type="Proteomes" id="UP001138997">
    <property type="component" value="Unassembled WGS sequence"/>
</dbReference>
<reference evidence="6" key="1">
    <citation type="submission" date="2021-11" db="EMBL/GenBank/DDBJ databases">
        <title>Streptomyces corallinus and Kineosporia corallina sp. nov., two new coral-derived marine actinobacteria.</title>
        <authorList>
            <person name="Buangrab K."/>
            <person name="Sutthacheep M."/>
            <person name="Yeemin T."/>
            <person name="Harunari E."/>
            <person name="Igarashi Y."/>
            <person name="Sripreechasak P."/>
            <person name="Kanchanasin P."/>
            <person name="Tanasupawat S."/>
            <person name="Phongsopitanun W."/>
        </authorList>
    </citation>
    <scope>NUCLEOTIDE SEQUENCE</scope>
    <source>
        <strain evidence="6">JCM 31032</strain>
    </source>
</reference>
<dbReference type="RefSeq" id="WP_231447839.1">
    <property type="nucleotide sequence ID" value="NZ_JAJOMB010000019.1"/>
</dbReference>